<evidence type="ECO:0000313" key="2">
    <source>
        <dbReference type="EMBL" id="CAI4029671.1"/>
    </source>
</evidence>
<dbReference type="Proteomes" id="UP001179121">
    <property type="component" value="Chromosome"/>
</dbReference>
<reference evidence="2" key="1">
    <citation type="submission" date="2022-10" db="EMBL/GenBank/DDBJ databases">
        <authorList>
            <person name="Koch H."/>
        </authorList>
    </citation>
    <scope>NUCLEOTIDE SEQUENCE</scope>
    <source>
        <strain evidence="2">DNF</strain>
    </source>
</reference>
<feature type="transmembrane region" description="Helical" evidence="1">
    <location>
        <begin position="37"/>
        <end position="58"/>
    </location>
</feature>
<keyword evidence="1" id="KW-0812">Transmembrane</keyword>
<keyword evidence="3" id="KW-1185">Reference proteome</keyword>
<keyword evidence="1" id="KW-0472">Membrane</keyword>
<dbReference type="EMBL" id="OX365700">
    <property type="protein sequence ID" value="CAI4029671.1"/>
    <property type="molecule type" value="Genomic_DNA"/>
</dbReference>
<gene>
    <name evidence="2" type="ORF">DNFV4_00089</name>
</gene>
<dbReference type="AlphaFoldDB" id="A0AA86MVB0"/>
<keyword evidence="1" id="KW-1133">Transmembrane helix</keyword>
<evidence type="ECO:0000256" key="1">
    <source>
        <dbReference type="SAM" id="Phobius"/>
    </source>
</evidence>
<evidence type="ECO:0000313" key="3">
    <source>
        <dbReference type="Proteomes" id="UP001179121"/>
    </source>
</evidence>
<organism evidence="2 3">
    <name type="scientific">Nitrospira tepida</name>
    <dbReference type="NCBI Taxonomy" id="2973512"/>
    <lineage>
        <taxon>Bacteria</taxon>
        <taxon>Pseudomonadati</taxon>
        <taxon>Nitrospirota</taxon>
        <taxon>Nitrospiria</taxon>
        <taxon>Nitrospirales</taxon>
        <taxon>Nitrospiraceae</taxon>
        <taxon>Nitrospira</taxon>
    </lineage>
</organism>
<dbReference type="KEGG" id="nti:DNFV4_00089"/>
<protein>
    <submittedName>
        <fullName evidence="2">Uncharacterized protein</fullName>
    </submittedName>
</protein>
<accession>A0AA86MVB0</accession>
<dbReference type="RefSeq" id="WP_289266706.1">
    <property type="nucleotide sequence ID" value="NZ_OX365700.1"/>
</dbReference>
<sequence length="187" mass="20893">MCEPVRRSEAHEVIRIRQAGADRGELGRRPFLHHVRVAWLGLLLGVGFGLTLGVGMLGQPTLSLAKELHFVVRDVDGAQAVWFPREVLISRQQDLTEPLSFRLENPSPRTHVFEAPGLFESFEEGGIMSARPLRITIASEETLLVEVDRDRLADDVVGSQGDTMIYRFFCPLHRNDADAGSRIKVIP</sequence>
<proteinExistence type="predicted"/>
<name>A0AA86MVB0_9BACT</name>